<evidence type="ECO:0000256" key="1">
    <source>
        <dbReference type="ARBA" id="ARBA00009861"/>
    </source>
</evidence>
<dbReference type="Gene3D" id="3.30.559.10">
    <property type="entry name" value="Chloramphenicol acetyltransferase-like domain"/>
    <property type="match status" value="2"/>
</dbReference>
<dbReference type="AlphaFoldDB" id="A0A7N2LZK8"/>
<evidence type="ECO:0000256" key="2">
    <source>
        <dbReference type="SAM" id="MobiDB-lite"/>
    </source>
</evidence>
<dbReference type="FunCoup" id="A0A7N2LZK8">
    <property type="interactions" value="625"/>
</dbReference>
<dbReference type="GeneID" id="115995181"/>
<dbReference type="EnsemblPlants" id="QL06p026179:mrna">
    <property type="protein sequence ID" value="QL06p026179:mrna"/>
    <property type="gene ID" value="QL06p026179"/>
</dbReference>
<reference evidence="3" key="2">
    <citation type="submission" date="2021-01" db="UniProtKB">
        <authorList>
            <consortium name="EnsemblPlants"/>
        </authorList>
    </citation>
    <scope>IDENTIFICATION</scope>
</reference>
<proteinExistence type="inferred from homology"/>
<evidence type="ECO:0000313" key="3">
    <source>
        <dbReference type="EnsemblPlants" id="QL06p026179:mrna"/>
    </source>
</evidence>
<feature type="region of interest" description="Disordered" evidence="2">
    <location>
        <begin position="186"/>
        <end position="215"/>
    </location>
</feature>
<accession>A0A7N2LZK8</accession>
<dbReference type="GO" id="GO:0016747">
    <property type="term" value="F:acyltransferase activity, transferring groups other than amino-acyl groups"/>
    <property type="evidence" value="ECO:0007669"/>
    <property type="project" value="TreeGrafter"/>
</dbReference>
<sequence>MVLPKEENLVYGIKLSSIGPGRSTGSDTVHDLSNMDLAMKLHYLKVVYFFNSNAAQGLTILRMKETMFDWLNEYYYTSGRLRRLESGRPYIKCNDCGSRFIEAQCDKTIDEFLEMKDSSLQNLLVSQQVIGPELSFSPLVLIQVTRFKCGGMSLGLSWAHILGDAFSASEFINRWGQIVSGIWPNKTPNFPKPGTQTESESESERSRSKNLPLSKDKDPLFVKQVDPVGDHWITSNSYKMDTFWFPISASQLATIRAEISGENQFDQIPIFESLCAIIWKCVVKVRERAPPKIVTICKSDPRKPTSGNLRNTQIISTVEAGFSITKETGPKKLATLLINQAVDERSQIEELVERDHGVSDFIVYGAKLTFVDSEEANFYGLELNGHKPDFVYQSIQGVGDEGVVFVLPEPKDSCKNKNDRGRIVTIIFPENQMVELRSELVKNGLLLDGNLA</sequence>
<dbReference type="InParanoid" id="A0A7N2LZK8"/>
<dbReference type="PANTHER" id="PTHR31642:SF115">
    <property type="entry name" value="PROTEIN ECERIFERUM 26-LIKE"/>
    <property type="match status" value="1"/>
</dbReference>
<keyword evidence="4" id="KW-1185">Reference proteome</keyword>
<dbReference type="OMA" id="WVTANNC"/>
<dbReference type="Gramene" id="QL06p026179:mrna">
    <property type="protein sequence ID" value="QL06p026179:mrna"/>
    <property type="gene ID" value="QL06p026179"/>
</dbReference>
<dbReference type="InterPro" id="IPR023213">
    <property type="entry name" value="CAT-like_dom_sf"/>
</dbReference>
<gene>
    <name evidence="3" type="primary">LOC115995181</name>
</gene>
<evidence type="ECO:0000313" key="4">
    <source>
        <dbReference type="Proteomes" id="UP000594261"/>
    </source>
</evidence>
<protein>
    <recommendedName>
        <fullName evidence="5">Protein ECERIFERUM 26-like</fullName>
    </recommendedName>
</protein>
<dbReference type="RefSeq" id="XP_030975500.1">
    <property type="nucleotide sequence ID" value="XM_031119640.1"/>
</dbReference>
<name>A0A7N2LZK8_QUELO</name>
<dbReference type="Proteomes" id="UP000594261">
    <property type="component" value="Chromosome 6"/>
</dbReference>
<dbReference type="Pfam" id="PF02458">
    <property type="entry name" value="Transferase"/>
    <property type="match status" value="1"/>
</dbReference>
<evidence type="ECO:0008006" key="5">
    <source>
        <dbReference type="Google" id="ProtNLM"/>
    </source>
</evidence>
<reference evidence="3 4" key="1">
    <citation type="journal article" date="2016" name="G3 (Bethesda)">
        <title>First Draft Assembly and Annotation of the Genome of a California Endemic Oak Quercus lobata Nee (Fagaceae).</title>
        <authorList>
            <person name="Sork V.L."/>
            <person name="Fitz-Gibbon S.T."/>
            <person name="Puiu D."/>
            <person name="Crepeau M."/>
            <person name="Gugger P.F."/>
            <person name="Sherman R."/>
            <person name="Stevens K."/>
            <person name="Langley C.H."/>
            <person name="Pellegrini M."/>
            <person name="Salzberg S.L."/>
        </authorList>
    </citation>
    <scope>NUCLEOTIDE SEQUENCE [LARGE SCALE GENOMIC DNA]</scope>
    <source>
        <strain evidence="3 4">cv. SW786</strain>
    </source>
</reference>
<dbReference type="KEGG" id="qlo:115995181"/>
<comment type="similarity">
    <text evidence="1">Belongs to the plant acyltransferase family.</text>
</comment>
<dbReference type="InterPro" id="IPR050317">
    <property type="entry name" value="Plant_Fungal_Acyltransferase"/>
</dbReference>
<organism evidence="3 4">
    <name type="scientific">Quercus lobata</name>
    <name type="common">Valley oak</name>
    <dbReference type="NCBI Taxonomy" id="97700"/>
    <lineage>
        <taxon>Eukaryota</taxon>
        <taxon>Viridiplantae</taxon>
        <taxon>Streptophyta</taxon>
        <taxon>Embryophyta</taxon>
        <taxon>Tracheophyta</taxon>
        <taxon>Spermatophyta</taxon>
        <taxon>Magnoliopsida</taxon>
        <taxon>eudicotyledons</taxon>
        <taxon>Gunneridae</taxon>
        <taxon>Pentapetalae</taxon>
        <taxon>rosids</taxon>
        <taxon>fabids</taxon>
        <taxon>Fagales</taxon>
        <taxon>Fagaceae</taxon>
        <taxon>Quercus</taxon>
    </lineage>
</organism>
<dbReference type="PANTHER" id="PTHR31642">
    <property type="entry name" value="TRICHOTHECENE 3-O-ACETYLTRANSFERASE"/>
    <property type="match status" value="1"/>
</dbReference>
<dbReference type="EMBL" id="LRBV02000006">
    <property type="status" value="NOT_ANNOTATED_CDS"/>
    <property type="molecule type" value="Genomic_DNA"/>
</dbReference>
<dbReference type="OrthoDB" id="1862401at2759"/>